<dbReference type="EMBL" id="CAJVCH010143020">
    <property type="protein sequence ID" value="CAG7727054.1"/>
    <property type="molecule type" value="Genomic_DNA"/>
</dbReference>
<proteinExistence type="predicted"/>
<evidence type="ECO:0008006" key="3">
    <source>
        <dbReference type="Google" id="ProtNLM"/>
    </source>
</evidence>
<evidence type="ECO:0000313" key="1">
    <source>
        <dbReference type="EMBL" id="CAG7727054.1"/>
    </source>
</evidence>
<protein>
    <recommendedName>
        <fullName evidence="3">SMB domain-containing protein</fullName>
    </recommendedName>
</protein>
<evidence type="ECO:0000313" key="2">
    <source>
        <dbReference type="Proteomes" id="UP000708208"/>
    </source>
</evidence>
<dbReference type="OrthoDB" id="6421278at2759"/>
<dbReference type="AlphaFoldDB" id="A0A8J2P131"/>
<accession>A0A8J2P131</accession>
<dbReference type="Proteomes" id="UP000708208">
    <property type="component" value="Unassembled WGS sequence"/>
</dbReference>
<keyword evidence="2" id="KW-1185">Reference proteome</keyword>
<reference evidence="1" key="1">
    <citation type="submission" date="2021-06" db="EMBL/GenBank/DDBJ databases">
        <authorList>
            <person name="Hodson N. C."/>
            <person name="Mongue J. A."/>
            <person name="Jaron S. K."/>
        </authorList>
    </citation>
    <scope>NUCLEOTIDE SEQUENCE</scope>
</reference>
<organism evidence="1 2">
    <name type="scientific">Allacma fusca</name>
    <dbReference type="NCBI Taxonomy" id="39272"/>
    <lineage>
        <taxon>Eukaryota</taxon>
        <taxon>Metazoa</taxon>
        <taxon>Ecdysozoa</taxon>
        <taxon>Arthropoda</taxon>
        <taxon>Hexapoda</taxon>
        <taxon>Collembola</taxon>
        <taxon>Symphypleona</taxon>
        <taxon>Sminthuridae</taxon>
        <taxon>Allacma</taxon>
    </lineage>
</organism>
<name>A0A8J2P131_9HEXA</name>
<gene>
    <name evidence="1" type="ORF">AFUS01_LOCUS15919</name>
</gene>
<sequence length="251" mass="28552">MRGRMSPTIPSAPTTVPPVKSVKMKVAEFRKCVKFTQSSAMIFLFVIISLEQLCFISGTAEPGVRQAGRASLVRPIRVTYGDLEKANKTCPSKDTCAPSRNDRNGAMMNDYKRRNCFCDQQCIVYEDCCVDSPYRRDPNVTYKKNDIFQCVQLRQFGSLYMKTRCPATWQDEMHKFHCAIKFCIYIILEEANSDRPKYPSESSSIQISKILIKILGALNSLRRHASLEIIPSSPVGEKKSKTHFTSRQEIL</sequence>
<comment type="caution">
    <text evidence="1">The sequence shown here is derived from an EMBL/GenBank/DDBJ whole genome shotgun (WGS) entry which is preliminary data.</text>
</comment>